<evidence type="ECO:0008006" key="3">
    <source>
        <dbReference type="Google" id="ProtNLM"/>
    </source>
</evidence>
<sequence length="691" mass="75590">MAATRAFIVRPFGTKDGIDFDRVERELIAPALQKAGIEGRTTGEITRQGNIREDMFRLLVLSDLVIADVSIYNANVFYELGIRHGLRDQHTLLIRAEGTKDKYPFDLQTDRYGSYDAANPAAALPGFAAALRATLSSTIKDSPVFQLLPRLVPHDRAALMVVPFDFQEDVAVARRAARAGDLRLFAEEVRGLEWGSGGLRVVGDAQFQIKAFGGAKETFEGLRELDPVDLQANYRLGTVYQKLAGSAVGPGAKLDYLTRSEQAIQRVLDRTMPPTDHVETPAEAAERRFNRAEGHSLLGSNAKTRWIDDWSAAATDARRTAALRSPRLADSIQHYLDGFAEDLDSFYPAVNALAMLTIQITLAKALPDVWAESFDDTEAALADLKASERRAGRIAATLQLALGNDDKVVRDGEQPNTWRDVSRADLLFLTSDRPAQVGAAYRKALANARPLEVDSVRRNVLICRDLAVLSANADAALREMGPQMDGAPPTPARVILFTGHMLDAPGRPGNEARFPATPEAVAEARRLIMEAVKNELGEAGGVAVGIAGGACGGDILFHEVCETLNVPTRLFLALPEAQFQEESVNRGGLEWVTRYQQLCQSIPPRILADSSELPRWLREKKDYDIWKRNNLWMLFNALAEGAHSLTLIALNNRDVDPDGAGGTAHLIGVAASKGFKIVELDARRLLHVGRP</sequence>
<protein>
    <recommendedName>
        <fullName evidence="3">DUF4071 domain-containing protein</fullName>
    </recommendedName>
</protein>
<dbReference type="AlphaFoldDB" id="A0A8I1Y3E8"/>
<evidence type="ECO:0000313" key="1">
    <source>
        <dbReference type="EMBL" id="MBP1291299.1"/>
    </source>
</evidence>
<comment type="caution">
    <text evidence="1">The sequence shown here is derived from an EMBL/GenBank/DDBJ whole genome shotgun (WGS) entry which is preliminary data.</text>
</comment>
<dbReference type="Pfam" id="PF20308">
    <property type="entry name" value="TPR-S"/>
    <property type="match status" value="1"/>
</dbReference>
<reference evidence="1" key="1">
    <citation type="submission" date="2021-02" db="EMBL/GenBank/DDBJ databases">
        <title>Genomic Encyclopedia of Type Strains, Phase IV (KMG-V): Genome sequencing to study the core and pangenomes of soil and plant-associated prokaryotes.</title>
        <authorList>
            <person name="Whitman W."/>
        </authorList>
    </citation>
    <scope>NUCLEOTIDE SEQUENCE</scope>
    <source>
        <strain evidence="1">USDA 406</strain>
    </source>
</reference>
<gene>
    <name evidence="1" type="ORF">JOH49_001052</name>
</gene>
<dbReference type="EMBL" id="JAFICZ010000001">
    <property type="protein sequence ID" value="MBP1291299.1"/>
    <property type="molecule type" value="Genomic_DNA"/>
</dbReference>
<dbReference type="RefSeq" id="WP_172648824.1">
    <property type="nucleotide sequence ID" value="NZ_JAFICZ010000001.1"/>
</dbReference>
<dbReference type="InterPro" id="IPR046880">
    <property type="entry name" value="TPR-S"/>
</dbReference>
<proteinExistence type="predicted"/>
<organism evidence="1 2">
    <name type="scientific">Bradyrhizobium elkanii</name>
    <dbReference type="NCBI Taxonomy" id="29448"/>
    <lineage>
        <taxon>Bacteria</taxon>
        <taxon>Pseudomonadati</taxon>
        <taxon>Pseudomonadota</taxon>
        <taxon>Alphaproteobacteria</taxon>
        <taxon>Hyphomicrobiales</taxon>
        <taxon>Nitrobacteraceae</taxon>
        <taxon>Bradyrhizobium</taxon>
    </lineage>
</organism>
<evidence type="ECO:0000313" key="2">
    <source>
        <dbReference type="Proteomes" id="UP000673383"/>
    </source>
</evidence>
<name>A0A8I1Y3E8_BRAEL</name>
<accession>A0A8I1Y3E8</accession>
<dbReference type="Proteomes" id="UP000673383">
    <property type="component" value="Unassembled WGS sequence"/>
</dbReference>